<dbReference type="InterPro" id="IPR055245">
    <property type="entry name" value="HTH_proteobacteria"/>
</dbReference>
<dbReference type="EMBL" id="BK014822">
    <property type="protein sequence ID" value="DAD77260.1"/>
    <property type="molecule type" value="Genomic_DNA"/>
</dbReference>
<reference evidence="2" key="1">
    <citation type="journal article" date="2021" name="Proc. Natl. Acad. Sci. U.S.A.">
        <title>A Catalog of Tens of Thousands of Viruses from Human Metagenomes Reveals Hidden Associations with Chronic Diseases.</title>
        <authorList>
            <person name="Tisza M.J."/>
            <person name="Buck C.B."/>
        </authorList>
    </citation>
    <scope>NUCLEOTIDE SEQUENCE</scope>
    <source>
        <strain evidence="2">CtEQg15</strain>
    </source>
</reference>
<accession>A0A8S5M4X7</accession>
<sequence length="84" mass="9661">MEGCQVSTTLSQCAKILRHLKEFGSITLFESIYECDCTRLSARIHDLRCRGIPIETEMIDTVNKHGKPIKYAKYRLEDKRVTGN</sequence>
<evidence type="ECO:0000313" key="2">
    <source>
        <dbReference type="EMBL" id="DAD77260.1"/>
    </source>
</evidence>
<proteinExistence type="predicted"/>
<protein>
    <submittedName>
        <fullName evidence="2">Helix-turn-helix domain protein</fullName>
    </submittedName>
</protein>
<dbReference type="Pfam" id="PF14090">
    <property type="entry name" value="HTH_39"/>
    <property type="match status" value="1"/>
</dbReference>
<feature type="domain" description="Winged helix-turn-helix" evidence="1">
    <location>
        <begin position="11"/>
        <end position="77"/>
    </location>
</feature>
<organism evidence="2">
    <name type="scientific">Siphoviridae sp. ctEQg15</name>
    <dbReference type="NCBI Taxonomy" id="2826205"/>
    <lineage>
        <taxon>Viruses</taxon>
        <taxon>Duplodnaviria</taxon>
        <taxon>Heunggongvirae</taxon>
        <taxon>Uroviricota</taxon>
        <taxon>Caudoviricetes</taxon>
    </lineage>
</organism>
<evidence type="ECO:0000259" key="1">
    <source>
        <dbReference type="Pfam" id="PF14090"/>
    </source>
</evidence>
<name>A0A8S5M4X7_9CAUD</name>